<evidence type="ECO:0000313" key="1">
    <source>
        <dbReference type="EMBL" id="QKS54080.1"/>
    </source>
</evidence>
<dbReference type="OrthoDB" id="9816185at2"/>
<protein>
    <recommendedName>
        <fullName evidence="3">HNH endonuclease</fullName>
    </recommendedName>
</protein>
<accession>A0A6N1AR73</accession>
<gene>
    <name evidence="1" type="ORF">HUE56_26740</name>
</gene>
<dbReference type="KEGG" id="aoz:HUE56_26740"/>
<dbReference type="RefSeq" id="WP_149200209.1">
    <property type="nucleotide sequence ID" value="NZ_BSOV01000066.1"/>
</dbReference>
<dbReference type="AlphaFoldDB" id="A0A6N1AR73"/>
<name>A0A6N1AR73_9PROT</name>
<organism evidence="1 2">
    <name type="scientific">Azospirillum oryzae</name>
    <dbReference type="NCBI Taxonomy" id="286727"/>
    <lineage>
        <taxon>Bacteria</taxon>
        <taxon>Pseudomonadati</taxon>
        <taxon>Pseudomonadota</taxon>
        <taxon>Alphaproteobacteria</taxon>
        <taxon>Rhodospirillales</taxon>
        <taxon>Azospirillaceae</taxon>
        <taxon>Azospirillum</taxon>
    </lineage>
</organism>
<geneLocation type="plasmid" evidence="1 2">
    <name>unnamed6</name>
</geneLocation>
<keyword evidence="2" id="KW-1185">Reference proteome</keyword>
<sequence length="281" mass="31307">MYTLEKPVFAVSDVLAICTGAVEDAELKARLMAIEGNISAVEPNYDLMAKNHELHLLPRVESVGSVSKDELVSLYSDHLSATKGAARAIYDAIKNAAPGKLCPLCSIGAVAHLDHHLPKRKYPDLSVLPINLVPSCHFCNDTKKARFPKKVSEQTFHPYYDAHLLVDQWVTATLDQGPPPVLVFVANAPTTWLESDRKRVARHFTVCGLATTFTVNANNRLSSLKERLISLENIGGSEQVRKYLAEERDAYAKKRNSWEHVLYQTLESDNWFVNGGFHDIP</sequence>
<dbReference type="Proteomes" id="UP000509702">
    <property type="component" value="Plasmid unnamed6"/>
</dbReference>
<dbReference type="Gene3D" id="1.10.30.50">
    <property type="match status" value="1"/>
</dbReference>
<evidence type="ECO:0000313" key="2">
    <source>
        <dbReference type="Proteomes" id="UP000509702"/>
    </source>
</evidence>
<reference evidence="1 2" key="1">
    <citation type="submission" date="2020-06" db="EMBL/GenBank/DDBJ databases">
        <title>Complete genome of Azosprillum oryzae KACC14407.</title>
        <authorList>
            <person name="Kim M."/>
            <person name="Park Y.-J."/>
            <person name="Shin J.-H."/>
        </authorList>
    </citation>
    <scope>NUCLEOTIDE SEQUENCE [LARGE SCALE GENOMIC DNA]</scope>
    <source>
        <strain evidence="1 2">KACC 14407</strain>
        <plasmid evidence="1 2">unnamed6</plasmid>
    </source>
</reference>
<dbReference type="EMBL" id="CP054621">
    <property type="protein sequence ID" value="QKS54080.1"/>
    <property type="molecule type" value="Genomic_DNA"/>
</dbReference>
<keyword evidence="1" id="KW-0614">Plasmid</keyword>
<proteinExistence type="predicted"/>
<evidence type="ECO:0008006" key="3">
    <source>
        <dbReference type="Google" id="ProtNLM"/>
    </source>
</evidence>